<keyword evidence="2" id="KW-0479">Metal-binding</keyword>
<dbReference type="Pfam" id="PF00355">
    <property type="entry name" value="Rieske"/>
    <property type="match status" value="1"/>
</dbReference>
<evidence type="ECO:0000256" key="4">
    <source>
        <dbReference type="ARBA" id="ARBA00023004"/>
    </source>
</evidence>
<evidence type="ECO:0000313" key="8">
    <source>
        <dbReference type="EMBL" id="RCJ39326.1"/>
    </source>
</evidence>
<keyword evidence="6" id="KW-1133">Transmembrane helix</keyword>
<feature type="transmembrane region" description="Helical" evidence="6">
    <location>
        <begin position="422"/>
        <end position="441"/>
    </location>
</feature>
<dbReference type="InterPro" id="IPR013626">
    <property type="entry name" value="PaO"/>
</dbReference>
<dbReference type="GO" id="GO:0005737">
    <property type="term" value="C:cytoplasm"/>
    <property type="evidence" value="ECO:0007669"/>
    <property type="project" value="TreeGrafter"/>
</dbReference>
<evidence type="ECO:0000256" key="2">
    <source>
        <dbReference type="ARBA" id="ARBA00022723"/>
    </source>
</evidence>
<protein>
    <submittedName>
        <fullName evidence="8">(2Fe-2S)-binding protein</fullName>
    </submittedName>
</protein>
<dbReference type="AlphaFoldDB" id="A0A367RRX7"/>
<evidence type="ECO:0000259" key="7">
    <source>
        <dbReference type="PROSITE" id="PS51296"/>
    </source>
</evidence>
<gene>
    <name evidence="8" type="ORF">A6769_06015</name>
</gene>
<evidence type="ECO:0000256" key="6">
    <source>
        <dbReference type="SAM" id="Phobius"/>
    </source>
</evidence>
<keyword evidence="4" id="KW-0408">Iron</keyword>
<dbReference type="GO" id="GO:0010277">
    <property type="term" value="F:chlorophyllide a oxygenase activity"/>
    <property type="evidence" value="ECO:0007669"/>
    <property type="project" value="InterPro"/>
</dbReference>
<evidence type="ECO:0000256" key="5">
    <source>
        <dbReference type="ARBA" id="ARBA00023014"/>
    </source>
</evidence>
<reference evidence="8 9" key="1">
    <citation type="submission" date="2016-04" db="EMBL/GenBank/DDBJ databases">
        <authorList>
            <person name="Evans L.H."/>
            <person name="Alamgir A."/>
            <person name="Owens N."/>
            <person name="Weber N.D."/>
            <person name="Virtaneva K."/>
            <person name="Barbian K."/>
            <person name="Babar A."/>
            <person name="Rosenke K."/>
        </authorList>
    </citation>
    <scope>NUCLEOTIDE SEQUENCE [LARGE SCALE GENOMIC DNA]</scope>
    <source>
        <strain evidence="8">NIES-2108</strain>
    </source>
</reference>
<dbReference type="GO" id="GO:0051537">
    <property type="term" value="F:2 iron, 2 sulfur cluster binding"/>
    <property type="evidence" value="ECO:0007669"/>
    <property type="project" value="UniProtKB-KW"/>
</dbReference>
<feature type="domain" description="Rieske" evidence="7">
    <location>
        <begin position="32"/>
        <end position="137"/>
    </location>
</feature>
<dbReference type="Pfam" id="PF08417">
    <property type="entry name" value="PaO"/>
    <property type="match status" value="1"/>
</dbReference>
<dbReference type="PANTHER" id="PTHR21266">
    <property type="entry name" value="IRON-SULFUR DOMAIN CONTAINING PROTEIN"/>
    <property type="match status" value="1"/>
</dbReference>
<name>A0A367RRX7_NOSPU</name>
<dbReference type="Gene3D" id="3.90.380.10">
    <property type="entry name" value="Naphthalene 1,2-dioxygenase Alpha Subunit, Chain A, domain 1"/>
    <property type="match status" value="1"/>
</dbReference>
<sequence length="452" mass="51306">MSLETETLQATLPTSTFEKLEEKQEFNWRECWYPVTFVQDLPTNRPHSFSLYDEPLVLFKDKDGQLICLADRCPHRTAKLSEGQIIDGKIECLYHGWQFGSDGQCLHIPQLPTDAKIPVNACVPSFKVVERQGMIWVWAGEKETAVDEIIPILPDLDKSGFVCADFILDLPYDQTYLVENVIDPAHVAISHNGTRGGGNRKNAQPLEMEVLENSAQGVKGRWRGANKSNEAWKYVDFVAPSLVLNTAYIEKKDWTFGLALYSIPLGKGRCRLLARGYRNFMTWGVKLRPRWLDHLNTNKILEQDLPLIAGQQAEIERLGRSLQELYLPLKTSDTLVIEFRKWLDKFGSSLPFYQGYSTWKNVENDELNSKPILLDRFSRHTLICSSCNRAYQVTNRVKQSCIGVAIALAAVAILADDSRIKIAAISLSIAAIVISVMAHTLKTRFERSYTRH</sequence>
<dbReference type="InterPro" id="IPR036922">
    <property type="entry name" value="Rieske_2Fe-2S_sf"/>
</dbReference>
<dbReference type="InterPro" id="IPR017941">
    <property type="entry name" value="Rieske_2Fe-2S"/>
</dbReference>
<dbReference type="PANTHER" id="PTHR21266:SF29">
    <property type="entry name" value="PROTEIN TIC 55, CHLOROPLASTIC"/>
    <property type="match status" value="1"/>
</dbReference>
<evidence type="ECO:0000256" key="1">
    <source>
        <dbReference type="ARBA" id="ARBA00022714"/>
    </source>
</evidence>
<dbReference type="Gene3D" id="2.102.10.10">
    <property type="entry name" value="Rieske [2Fe-2S] iron-sulphur domain"/>
    <property type="match status" value="1"/>
</dbReference>
<keyword evidence="1" id="KW-0001">2Fe-2S</keyword>
<dbReference type="GO" id="GO:0046872">
    <property type="term" value="F:metal ion binding"/>
    <property type="evidence" value="ECO:0007669"/>
    <property type="project" value="UniProtKB-KW"/>
</dbReference>
<dbReference type="PROSITE" id="PS51296">
    <property type="entry name" value="RIESKE"/>
    <property type="match status" value="1"/>
</dbReference>
<dbReference type="SUPFAM" id="SSF55961">
    <property type="entry name" value="Bet v1-like"/>
    <property type="match status" value="1"/>
</dbReference>
<evidence type="ECO:0000313" key="9">
    <source>
        <dbReference type="Proteomes" id="UP000252085"/>
    </source>
</evidence>
<keyword evidence="5" id="KW-0411">Iron-sulfur</keyword>
<evidence type="ECO:0000256" key="3">
    <source>
        <dbReference type="ARBA" id="ARBA00022946"/>
    </source>
</evidence>
<accession>A0A367RRX7</accession>
<dbReference type="GO" id="GO:0016705">
    <property type="term" value="F:oxidoreductase activity, acting on paired donors, with incorporation or reduction of molecular oxygen"/>
    <property type="evidence" value="ECO:0007669"/>
    <property type="project" value="UniProtKB-ARBA"/>
</dbReference>
<organism evidence="8 9">
    <name type="scientific">Nostoc punctiforme NIES-2108</name>
    <dbReference type="NCBI Taxonomy" id="1356359"/>
    <lineage>
        <taxon>Bacteria</taxon>
        <taxon>Bacillati</taxon>
        <taxon>Cyanobacteriota</taxon>
        <taxon>Cyanophyceae</taxon>
        <taxon>Nostocales</taxon>
        <taxon>Nostocaceae</taxon>
        <taxon>Nostoc</taxon>
    </lineage>
</organism>
<comment type="caution">
    <text evidence="8">The sequence shown here is derived from an EMBL/GenBank/DDBJ whole genome shotgun (WGS) entry which is preliminary data.</text>
</comment>
<dbReference type="Proteomes" id="UP000252085">
    <property type="component" value="Unassembled WGS sequence"/>
</dbReference>
<proteinExistence type="predicted"/>
<dbReference type="InterPro" id="IPR050584">
    <property type="entry name" value="Cholesterol_7-desaturase"/>
</dbReference>
<dbReference type="SUPFAM" id="SSF50022">
    <property type="entry name" value="ISP domain"/>
    <property type="match status" value="1"/>
</dbReference>
<keyword evidence="6" id="KW-0472">Membrane</keyword>
<keyword evidence="3" id="KW-0809">Transit peptide</keyword>
<keyword evidence="6" id="KW-0812">Transmembrane</keyword>
<dbReference type="EMBL" id="LXQE01000096">
    <property type="protein sequence ID" value="RCJ39326.1"/>
    <property type="molecule type" value="Genomic_DNA"/>
</dbReference>